<dbReference type="AlphaFoldDB" id="V9XR43"/>
<evidence type="ECO:0000313" key="1">
    <source>
        <dbReference type="EMBL" id="AHD23852.1"/>
    </source>
</evidence>
<reference evidence="1 2" key="1">
    <citation type="journal article" date="2014" name="Genome Announc.">
        <title>Complete Genome of Rhodococcus pyridinivorans SB3094, a Methyl-Ethyl-Ketone-Degrading Bacterium Used for Bioaugmentation.</title>
        <authorList>
            <person name="Dueholm M.S."/>
            <person name="Albertsen M."/>
            <person name="D'Imperio S."/>
            <person name="Tale V.P."/>
            <person name="Lewis D."/>
            <person name="Nielsen P.H."/>
            <person name="Nielsen J.L."/>
        </authorList>
    </citation>
    <scope>NUCLEOTIDE SEQUENCE [LARGE SCALE GENOMIC DNA]</scope>
    <source>
        <strain evidence="1 2">SB3094</strain>
    </source>
</reference>
<evidence type="ECO:0000313" key="2">
    <source>
        <dbReference type="Proteomes" id="UP000018781"/>
    </source>
</evidence>
<proteinExistence type="predicted"/>
<dbReference type="Proteomes" id="UP000018781">
    <property type="component" value="Chromosome"/>
</dbReference>
<gene>
    <name evidence="1" type="ORF">Y013_17475</name>
</gene>
<dbReference type="HOGENOM" id="CLU_1711867_0_0_11"/>
<protein>
    <submittedName>
        <fullName evidence="1">Uncharacterized protein</fullName>
    </submittedName>
</protein>
<dbReference type="KEGG" id="rpy:Y013_17475"/>
<dbReference type="EMBL" id="CP006996">
    <property type="protein sequence ID" value="AHD23852.1"/>
    <property type="molecule type" value="Genomic_DNA"/>
</dbReference>
<accession>V9XR43</accession>
<name>V9XR43_9NOCA</name>
<organism evidence="1 2">
    <name type="scientific">Rhodococcus pyridinivorans SB3094</name>
    <dbReference type="NCBI Taxonomy" id="1435356"/>
    <lineage>
        <taxon>Bacteria</taxon>
        <taxon>Bacillati</taxon>
        <taxon>Actinomycetota</taxon>
        <taxon>Actinomycetes</taxon>
        <taxon>Mycobacteriales</taxon>
        <taxon>Nocardiaceae</taxon>
        <taxon>Rhodococcus</taxon>
    </lineage>
</organism>
<sequence length="153" mass="14854">MGPVSTSATAFSRSSRTFGACDRAAGGGHDVAGGGGDLGIDGLVQDGRDAGAQGGLGIGGLVDLVTQIPDESVSALFDDGVDEIALALEVAVEGVVGESRGGHDVGDARGFAPGEQFASAPDQGVDVAARGLLSGRQASLHGLGGAGRQGRPS</sequence>